<dbReference type="Gene3D" id="3.40.50.880">
    <property type="match status" value="1"/>
</dbReference>
<evidence type="ECO:0000313" key="3">
    <source>
        <dbReference type="Proteomes" id="UP000065807"/>
    </source>
</evidence>
<proteinExistence type="predicted"/>
<reference evidence="3" key="1">
    <citation type="submission" date="2015-07" db="EMBL/GenBank/DDBJ databases">
        <title>Complete genome sequence and phylogenetic analysis of Limnochorda pilosa.</title>
        <authorList>
            <person name="Watanabe M."/>
            <person name="Kojima H."/>
            <person name="Fukui M."/>
        </authorList>
    </citation>
    <scope>NUCLEOTIDE SEQUENCE [LARGE SCALE GENOMIC DNA]</scope>
    <source>
        <strain evidence="3">HC45</strain>
    </source>
</reference>
<dbReference type="AlphaFoldDB" id="A0A0K2SI19"/>
<dbReference type="EMBL" id="AP014924">
    <property type="protein sequence ID" value="BAS26771.1"/>
    <property type="molecule type" value="Genomic_DNA"/>
</dbReference>
<name>A0A0K2SI19_LIMPI</name>
<dbReference type="Proteomes" id="UP000065807">
    <property type="component" value="Chromosome"/>
</dbReference>
<keyword evidence="1" id="KW-0732">Signal</keyword>
<evidence type="ECO:0000313" key="2">
    <source>
        <dbReference type="EMBL" id="BAS26771.1"/>
    </source>
</evidence>
<accession>A0A0K2SI19</accession>
<evidence type="ECO:0000256" key="1">
    <source>
        <dbReference type="SAM" id="SignalP"/>
    </source>
</evidence>
<dbReference type="STRING" id="1555112.LIP_0914"/>
<dbReference type="SUPFAM" id="SSF52317">
    <property type="entry name" value="Class I glutamine amidotransferase-like"/>
    <property type="match status" value="1"/>
</dbReference>
<keyword evidence="3" id="KW-1185">Reference proteome</keyword>
<gene>
    <name evidence="2" type="ORF">LIP_0914</name>
</gene>
<reference evidence="3" key="2">
    <citation type="journal article" date="2016" name="Int. J. Syst. Evol. Microbiol.">
        <title>Complete genome sequence and cell structure of Limnochorda pilosa, a Gram-negative spore-former within the phylum Firmicutes.</title>
        <authorList>
            <person name="Watanabe M."/>
            <person name="Kojima H."/>
            <person name="Fukui M."/>
        </authorList>
    </citation>
    <scope>NUCLEOTIDE SEQUENCE [LARGE SCALE GENOMIC DNA]</scope>
    <source>
        <strain evidence="3">HC45</strain>
    </source>
</reference>
<protein>
    <recommendedName>
        <fullName evidence="4">ThuA-like domain-containing protein</fullName>
    </recommendedName>
</protein>
<feature type="signal peptide" evidence="1">
    <location>
        <begin position="1"/>
        <end position="19"/>
    </location>
</feature>
<dbReference type="CDD" id="cd03143">
    <property type="entry name" value="A4_beta-galactosidase_middle_domain"/>
    <property type="match status" value="1"/>
</dbReference>
<organism evidence="2 3">
    <name type="scientific">Limnochorda pilosa</name>
    <dbReference type="NCBI Taxonomy" id="1555112"/>
    <lineage>
        <taxon>Bacteria</taxon>
        <taxon>Bacillati</taxon>
        <taxon>Bacillota</taxon>
        <taxon>Limnochordia</taxon>
        <taxon>Limnochordales</taxon>
        <taxon>Limnochordaceae</taxon>
        <taxon>Limnochorda</taxon>
    </lineage>
</organism>
<dbReference type="KEGG" id="lpil:LIP_0914"/>
<dbReference type="InterPro" id="IPR029062">
    <property type="entry name" value="Class_I_gatase-like"/>
</dbReference>
<sequence length="262" mass="28201">MTCSLALAALLLLAQPAPAAQVALHVSDATLEWEAAVGFLGDAYGLQVENVRQLLAGLGLEWVELSDEALEQGDARFLAAELLIMPGSRRMSEAQLGAIGRFVAAGGRLLVFYHSSLKTPDGALYEPYGFGLGELLRVEFVGWNHLRPLHGSIRRTAEHPVWQEVPEFVETPRNRAVVVRTLPGGQVLGVWYDDFRATASHPEATNAAVVLSEAGIYVGEALWVPELFADDSVRRLLGNMIHFLLEACAEPGSPRPGPGGAS</sequence>
<feature type="chain" id="PRO_5005486995" description="ThuA-like domain-containing protein" evidence="1">
    <location>
        <begin position="20"/>
        <end position="262"/>
    </location>
</feature>
<evidence type="ECO:0008006" key="4">
    <source>
        <dbReference type="Google" id="ProtNLM"/>
    </source>
</evidence>